<protein>
    <submittedName>
        <fullName evidence="1">Methionine biosynthesis protein MetW</fullName>
    </submittedName>
</protein>
<dbReference type="Gene3D" id="3.40.50.150">
    <property type="entry name" value="Vaccinia Virus protein VP39"/>
    <property type="match status" value="1"/>
</dbReference>
<evidence type="ECO:0000313" key="2">
    <source>
        <dbReference type="Proteomes" id="UP000245698"/>
    </source>
</evidence>
<dbReference type="SUPFAM" id="SSF53335">
    <property type="entry name" value="S-adenosyl-L-methionine-dependent methyltransferases"/>
    <property type="match status" value="1"/>
</dbReference>
<dbReference type="NCBIfam" id="TIGR02081">
    <property type="entry name" value="metW"/>
    <property type="match status" value="1"/>
</dbReference>
<dbReference type="Pfam" id="PF07021">
    <property type="entry name" value="MetW"/>
    <property type="match status" value="1"/>
</dbReference>
<sequence length="230" mass="25960">MCQATHGPEKLQTFRIKVMRQAKATIMSVNHAQRVDLEVVADLIPPQSRVLDVGSGDGLLLELLQATKQVDGRGMELSQRGVNECVARGLSVIQGDADKDLKFYPDKGFDFVVLSQTLQATRNPKLVLDELLRIGKHAIVSFPNFGHWRVRLSLFVEGRMPVTKDLPYSWYDTPNIHFCTIRDFVNLCEELGATVEKATALDANGQKIGLSMPWWFWNFFGQQAVFLLKR</sequence>
<reference evidence="2" key="1">
    <citation type="submission" date="2016-12" db="EMBL/GenBank/DDBJ databases">
        <authorList>
            <person name="Brunel B."/>
        </authorList>
    </citation>
    <scope>NUCLEOTIDE SEQUENCE [LARGE SCALE GENOMIC DNA]</scope>
</reference>
<accession>A0A2P9AJP1</accession>
<dbReference type="InterPro" id="IPR010743">
    <property type="entry name" value="Methionine_synth_MetW"/>
</dbReference>
<dbReference type="InterPro" id="IPR029063">
    <property type="entry name" value="SAM-dependent_MTases_sf"/>
</dbReference>
<evidence type="ECO:0000313" key="1">
    <source>
        <dbReference type="EMBL" id="SJM31347.1"/>
    </source>
</evidence>
<dbReference type="Proteomes" id="UP000245698">
    <property type="component" value="Unassembled WGS sequence"/>
</dbReference>
<keyword evidence="2" id="KW-1185">Reference proteome</keyword>
<proteinExistence type="predicted"/>
<dbReference type="AlphaFoldDB" id="A0A2P9AJP1"/>
<dbReference type="EMBL" id="FUIG01000025">
    <property type="protein sequence ID" value="SJM31347.1"/>
    <property type="molecule type" value="Genomic_DNA"/>
</dbReference>
<dbReference type="CDD" id="cd02440">
    <property type="entry name" value="AdoMet_MTases"/>
    <property type="match status" value="1"/>
</dbReference>
<organism evidence="1 2">
    <name type="scientific">Mesorhizobium delmotii</name>
    <dbReference type="NCBI Taxonomy" id="1631247"/>
    <lineage>
        <taxon>Bacteria</taxon>
        <taxon>Pseudomonadati</taxon>
        <taxon>Pseudomonadota</taxon>
        <taxon>Alphaproteobacteria</taxon>
        <taxon>Hyphomicrobiales</taxon>
        <taxon>Phyllobacteriaceae</taxon>
        <taxon>Mesorhizobium</taxon>
    </lineage>
</organism>
<gene>
    <name evidence="1" type="ORF">BQ8482_190077</name>
</gene>
<name>A0A2P9AJP1_9HYPH</name>